<proteinExistence type="predicted"/>
<accession>A0A923MVW4</accession>
<evidence type="ECO:0000313" key="2">
    <source>
        <dbReference type="EMBL" id="MBC5785624.1"/>
    </source>
</evidence>
<keyword evidence="3" id="KW-1185">Reference proteome</keyword>
<gene>
    <name evidence="2" type="ORF">H8N03_21970</name>
</gene>
<protein>
    <submittedName>
        <fullName evidence="2">BamA/TamA family outer membrane protein</fullName>
    </submittedName>
</protein>
<dbReference type="EMBL" id="JACORT010000011">
    <property type="protein sequence ID" value="MBC5785624.1"/>
    <property type="molecule type" value="Genomic_DNA"/>
</dbReference>
<keyword evidence="1" id="KW-0732">Signal</keyword>
<feature type="chain" id="PRO_5037356244" evidence="1">
    <location>
        <begin position="21"/>
        <end position="375"/>
    </location>
</feature>
<feature type="signal peptide" evidence="1">
    <location>
        <begin position="1"/>
        <end position="20"/>
    </location>
</feature>
<evidence type="ECO:0000256" key="1">
    <source>
        <dbReference type="SAM" id="SignalP"/>
    </source>
</evidence>
<name>A0A923MVW4_9BURK</name>
<dbReference type="AlphaFoldDB" id="A0A923MVW4"/>
<sequence length="375" mass="40683">MPIARALALLCALLAGAARADWLEGFRDPEDGRFDLSEWLLDRKGVLPVPLLITEPALGIGGGVVGLFFRESMRERGEKARATGRIAPPDIYAAGVMGTDNGTRGAALGGMVSSEDGRYRWRGAVVKPDVNLEFFGAGGNGPGRQFNMEGLVSIQHGMVRLGESDTWLVGRWNWFDLKNRFDPGVPGGVVGTFEGANTASGLGVSLETDTRDTIFTASRGFKAGLDLTFYDPAIGSDQRFQAYRGYAFGYWPVAKSVVIGARADARSTGGDVPFYLLPYVELRGVPLLRLQDRHTALVETEVRWNVDARWAAIGFVGAGRAWGTNTGFSQGTDTVTKGVGFRYEIARRLGLSAGVDWAWSTQDRGWYVMVGSAWR</sequence>
<comment type="caution">
    <text evidence="2">The sequence shown here is derived from an EMBL/GenBank/DDBJ whole genome shotgun (WGS) entry which is preliminary data.</text>
</comment>
<dbReference type="RefSeq" id="WP_187078370.1">
    <property type="nucleotide sequence ID" value="NZ_JACORT010000011.1"/>
</dbReference>
<dbReference type="Gene3D" id="2.40.160.50">
    <property type="entry name" value="membrane protein fhac: a member of the omp85/tpsb transporter family"/>
    <property type="match status" value="1"/>
</dbReference>
<organism evidence="2 3">
    <name type="scientific">Ramlibacter cellulosilyticus</name>
    <dbReference type="NCBI Taxonomy" id="2764187"/>
    <lineage>
        <taxon>Bacteria</taxon>
        <taxon>Pseudomonadati</taxon>
        <taxon>Pseudomonadota</taxon>
        <taxon>Betaproteobacteria</taxon>
        <taxon>Burkholderiales</taxon>
        <taxon>Comamonadaceae</taxon>
        <taxon>Ramlibacter</taxon>
    </lineage>
</organism>
<evidence type="ECO:0000313" key="3">
    <source>
        <dbReference type="Proteomes" id="UP000608513"/>
    </source>
</evidence>
<reference evidence="2" key="1">
    <citation type="submission" date="2020-08" db="EMBL/GenBank/DDBJ databases">
        <title>Ramlibacter sp. USB13 16S ribosomal RNA gene genome sequencing and assembly.</title>
        <authorList>
            <person name="Kang M."/>
        </authorList>
    </citation>
    <scope>NUCLEOTIDE SEQUENCE</scope>
    <source>
        <strain evidence="2">USB13</strain>
    </source>
</reference>
<dbReference type="Proteomes" id="UP000608513">
    <property type="component" value="Unassembled WGS sequence"/>
</dbReference>